<keyword evidence="1" id="KW-1133">Transmembrane helix</keyword>
<proteinExistence type="predicted"/>
<dbReference type="STRING" id="634430.SAMN04488241_102130"/>
<gene>
    <name evidence="2" type="ORF">SAMN04488241_102130</name>
</gene>
<evidence type="ECO:0008006" key="4">
    <source>
        <dbReference type="Google" id="ProtNLM"/>
    </source>
</evidence>
<dbReference type="RefSeq" id="WP_093331157.1">
    <property type="nucleotide sequence ID" value="NZ_FOXP01000002.1"/>
</dbReference>
<evidence type="ECO:0000256" key="1">
    <source>
        <dbReference type="SAM" id="Phobius"/>
    </source>
</evidence>
<evidence type="ECO:0000313" key="3">
    <source>
        <dbReference type="Proteomes" id="UP000199586"/>
    </source>
</evidence>
<keyword evidence="1" id="KW-0812">Transmembrane</keyword>
<sequence>MTVPTSVARRRWLALVGTRLAGVAGAMLGLVLAARATTIGPKLLGIAIVLAALVIIAVVPASLAHRWRSPE</sequence>
<dbReference type="InterPro" id="IPR006311">
    <property type="entry name" value="TAT_signal"/>
</dbReference>
<reference evidence="2 3" key="1">
    <citation type="submission" date="2016-10" db="EMBL/GenBank/DDBJ databases">
        <authorList>
            <person name="de Groot N.N."/>
        </authorList>
    </citation>
    <scope>NUCLEOTIDE SEQUENCE [LARGE SCALE GENOMIC DNA]</scope>
    <source>
        <strain evidence="2 3">CGMCC 1.9113</strain>
    </source>
</reference>
<evidence type="ECO:0000313" key="2">
    <source>
        <dbReference type="EMBL" id="SFP46947.1"/>
    </source>
</evidence>
<keyword evidence="3" id="KW-1185">Reference proteome</keyword>
<dbReference type="EMBL" id="FOXP01000002">
    <property type="protein sequence ID" value="SFP46947.1"/>
    <property type="molecule type" value="Genomic_DNA"/>
</dbReference>
<keyword evidence="1" id="KW-0472">Membrane</keyword>
<dbReference type="AlphaFoldDB" id="A0A1I5QLG5"/>
<accession>A0A1I5QLG5</accession>
<protein>
    <recommendedName>
        <fullName evidence="4">Major facilitator superfamily (MFS) profile domain-containing protein</fullName>
    </recommendedName>
</protein>
<name>A0A1I5QLG5_9SPHN</name>
<feature type="transmembrane region" description="Helical" evidence="1">
    <location>
        <begin position="43"/>
        <end position="64"/>
    </location>
</feature>
<organism evidence="2 3">
    <name type="scientific">Sphingomonas rubra</name>
    <dbReference type="NCBI Taxonomy" id="634430"/>
    <lineage>
        <taxon>Bacteria</taxon>
        <taxon>Pseudomonadati</taxon>
        <taxon>Pseudomonadota</taxon>
        <taxon>Alphaproteobacteria</taxon>
        <taxon>Sphingomonadales</taxon>
        <taxon>Sphingomonadaceae</taxon>
        <taxon>Sphingomonas</taxon>
    </lineage>
</organism>
<dbReference type="Proteomes" id="UP000199586">
    <property type="component" value="Unassembled WGS sequence"/>
</dbReference>
<dbReference type="PROSITE" id="PS51318">
    <property type="entry name" value="TAT"/>
    <property type="match status" value="1"/>
</dbReference>